<proteinExistence type="predicted"/>
<name>A0A923N426_9BACT</name>
<dbReference type="InterPro" id="IPR013740">
    <property type="entry name" value="Redoxin"/>
</dbReference>
<dbReference type="Gene3D" id="3.40.30.10">
    <property type="entry name" value="Glutaredoxin"/>
    <property type="match status" value="1"/>
</dbReference>
<keyword evidence="3" id="KW-1185">Reference proteome</keyword>
<comment type="caution">
    <text evidence="2">The sequence shown here is derived from an EMBL/GenBank/DDBJ whole genome shotgun (WGS) entry which is preliminary data.</text>
</comment>
<dbReference type="AlphaFoldDB" id="A0A923N426"/>
<dbReference type="InterPro" id="IPR050553">
    <property type="entry name" value="Thioredoxin_ResA/DsbE_sf"/>
</dbReference>
<dbReference type="InterPro" id="IPR013766">
    <property type="entry name" value="Thioredoxin_domain"/>
</dbReference>
<dbReference type="PANTHER" id="PTHR42852:SF13">
    <property type="entry name" value="PROTEIN DIPZ"/>
    <property type="match status" value="1"/>
</dbReference>
<dbReference type="InterPro" id="IPR036249">
    <property type="entry name" value="Thioredoxin-like_sf"/>
</dbReference>
<dbReference type="Pfam" id="PF08534">
    <property type="entry name" value="Redoxin"/>
    <property type="match status" value="1"/>
</dbReference>
<evidence type="ECO:0000313" key="3">
    <source>
        <dbReference type="Proteomes" id="UP000603640"/>
    </source>
</evidence>
<feature type="domain" description="Thioredoxin" evidence="1">
    <location>
        <begin position="22"/>
        <end position="161"/>
    </location>
</feature>
<dbReference type="EMBL" id="JACRVF010000001">
    <property type="protein sequence ID" value="MBC5991863.1"/>
    <property type="molecule type" value="Genomic_DNA"/>
</dbReference>
<organism evidence="2 3">
    <name type="scientific">Pontibacter cellulosilyticus</name>
    <dbReference type="NCBI Taxonomy" id="1720253"/>
    <lineage>
        <taxon>Bacteria</taxon>
        <taxon>Pseudomonadati</taxon>
        <taxon>Bacteroidota</taxon>
        <taxon>Cytophagia</taxon>
        <taxon>Cytophagales</taxon>
        <taxon>Hymenobacteraceae</taxon>
        <taxon>Pontibacter</taxon>
    </lineage>
</organism>
<dbReference type="PROSITE" id="PS51352">
    <property type="entry name" value="THIOREDOXIN_2"/>
    <property type="match status" value="1"/>
</dbReference>
<dbReference type="GO" id="GO:0016491">
    <property type="term" value="F:oxidoreductase activity"/>
    <property type="evidence" value="ECO:0007669"/>
    <property type="project" value="InterPro"/>
</dbReference>
<evidence type="ECO:0000259" key="1">
    <source>
        <dbReference type="PROSITE" id="PS51352"/>
    </source>
</evidence>
<dbReference type="SUPFAM" id="SSF52833">
    <property type="entry name" value="Thioredoxin-like"/>
    <property type="match status" value="1"/>
</dbReference>
<dbReference type="PROSITE" id="PS51257">
    <property type="entry name" value="PROKAR_LIPOPROTEIN"/>
    <property type="match status" value="1"/>
</dbReference>
<reference evidence="2" key="1">
    <citation type="submission" date="2020-08" db="EMBL/GenBank/DDBJ databases">
        <title>Pontibacter sp. SD6 16S ribosomal RNA gene Genome sequencing and assembly.</title>
        <authorList>
            <person name="Kang M."/>
        </authorList>
    </citation>
    <scope>NUCLEOTIDE SEQUENCE</scope>
    <source>
        <strain evidence="2">SD6</strain>
    </source>
</reference>
<accession>A0A923N426</accession>
<evidence type="ECO:0000313" key="2">
    <source>
        <dbReference type="EMBL" id="MBC5991863.1"/>
    </source>
</evidence>
<dbReference type="Proteomes" id="UP000603640">
    <property type="component" value="Unassembled WGS sequence"/>
</dbReference>
<dbReference type="CDD" id="cd02966">
    <property type="entry name" value="TlpA_like_family"/>
    <property type="match status" value="1"/>
</dbReference>
<protein>
    <submittedName>
        <fullName evidence="2">Redoxin family protein</fullName>
    </submittedName>
</protein>
<gene>
    <name evidence="2" type="ORF">H8S84_03330</name>
</gene>
<sequence length="163" mass="19327">MKKNFTFLSCFILLACGNNNETVRTQKVELLTVDRLNERIKQGKDTTYIVNFWATWCAPCIKEIPHFEKLQQEKKADKLKVLLVSLDNNDRLEKSVIPFVKQRELKNEVFLLDETDQQVFIDRIDKTWSGAIPATLFVKGDKRKFLEKEFTYRTLLKEYQQFK</sequence>
<dbReference type="PANTHER" id="PTHR42852">
    <property type="entry name" value="THIOL:DISULFIDE INTERCHANGE PROTEIN DSBE"/>
    <property type="match status" value="1"/>
</dbReference>